<protein>
    <submittedName>
        <fullName evidence="4">Glycosyltransferase family 4 protein</fullName>
    </submittedName>
</protein>
<dbReference type="AlphaFoldDB" id="A0A6I1EE85"/>
<dbReference type="CDD" id="cd03801">
    <property type="entry name" value="GT4_PimA-like"/>
    <property type="match status" value="1"/>
</dbReference>
<dbReference type="Gene3D" id="3.40.50.2000">
    <property type="entry name" value="Glycogen Phosphorylase B"/>
    <property type="match status" value="2"/>
</dbReference>
<dbReference type="InterPro" id="IPR028098">
    <property type="entry name" value="Glyco_trans_4-like_N"/>
</dbReference>
<dbReference type="SUPFAM" id="SSF53756">
    <property type="entry name" value="UDP-Glycosyltransferase/glycogen phosphorylase"/>
    <property type="match status" value="1"/>
</dbReference>
<evidence type="ECO:0000259" key="2">
    <source>
        <dbReference type="Pfam" id="PF00534"/>
    </source>
</evidence>
<dbReference type="Proteomes" id="UP000430564">
    <property type="component" value="Unassembled WGS sequence"/>
</dbReference>
<dbReference type="OrthoDB" id="433681at2"/>
<evidence type="ECO:0000313" key="5">
    <source>
        <dbReference type="Proteomes" id="UP000430564"/>
    </source>
</evidence>
<proteinExistence type="predicted"/>
<evidence type="ECO:0000256" key="1">
    <source>
        <dbReference type="ARBA" id="ARBA00022679"/>
    </source>
</evidence>
<accession>A0A6I1EE85</accession>
<dbReference type="GO" id="GO:0016757">
    <property type="term" value="F:glycosyltransferase activity"/>
    <property type="evidence" value="ECO:0007669"/>
    <property type="project" value="InterPro"/>
</dbReference>
<name>A0A6I1EE85_9BURK</name>
<sequence length="351" mass="39888">MRIGIFCNTFGRSGGMETYALNMVKACLQLGHTPVVFCKKADRSLPFADQCEIHEYSLQFLPNKLYLWLFHRWLSRITKQVPVEFSIGCCLGGFPEVIACGGTRIGYLKAMRKPVMPWDRMLISIERSSYGNAKFVVAHAQTMERELTELYGINASKISVIYPPQQFPELKQNPDIAALRKKYGLPEDRTIFLFPSLSHKRKGFDLLKQYFTSTKHNELLVVAGKPVPAGCRNILHLGFCTNMQEIYQLSDYTILASFYDPLGTVGIESIWNGTPAVMANGIGCHEVIDPSVIRGFDPYSYESLFQCMEDLQQHPIPKLDRPYQKYLSYPVDKTPEIHLQEIIQLVGTSIK</sequence>
<keyword evidence="1 4" id="KW-0808">Transferase</keyword>
<dbReference type="InterPro" id="IPR001296">
    <property type="entry name" value="Glyco_trans_1"/>
</dbReference>
<dbReference type="Pfam" id="PF13579">
    <property type="entry name" value="Glyco_trans_4_4"/>
    <property type="match status" value="1"/>
</dbReference>
<dbReference type="EMBL" id="WEHX01000182">
    <property type="protein sequence ID" value="KAB7651114.1"/>
    <property type="molecule type" value="Genomic_DNA"/>
</dbReference>
<dbReference type="Pfam" id="PF00534">
    <property type="entry name" value="Glycos_transf_1"/>
    <property type="match status" value="1"/>
</dbReference>
<feature type="domain" description="Glycosyltransferase subfamily 4-like N-terminal" evidence="3">
    <location>
        <begin position="14"/>
        <end position="163"/>
    </location>
</feature>
<feature type="domain" description="Glycosyl transferase family 1" evidence="2">
    <location>
        <begin position="177"/>
        <end position="297"/>
    </location>
</feature>
<dbReference type="PANTHER" id="PTHR46401:SF2">
    <property type="entry name" value="GLYCOSYLTRANSFERASE WBBK-RELATED"/>
    <property type="match status" value="1"/>
</dbReference>
<evidence type="ECO:0000259" key="3">
    <source>
        <dbReference type="Pfam" id="PF13579"/>
    </source>
</evidence>
<dbReference type="PANTHER" id="PTHR46401">
    <property type="entry name" value="GLYCOSYLTRANSFERASE WBBK-RELATED"/>
    <property type="match status" value="1"/>
</dbReference>
<gene>
    <name evidence="4" type="ORF">GBM95_11670</name>
</gene>
<organism evidence="4 5">
    <name type="scientific">Sutterella seckii</name>
    <dbReference type="NCBI Taxonomy" id="1944635"/>
    <lineage>
        <taxon>Bacteria</taxon>
        <taxon>Pseudomonadati</taxon>
        <taxon>Pseudomonadota</taxon>
        <taxon>Betaproteobacteria</taxon>
        <taxon>Burkholderiales</taxon>
        <taxon>Sutterellaceae</taxon>
        <taxon>Sutterella</taxon>
    </lineage>
</organism>
<dbReference type="RefSeq" id="WP_152159247.1">
    <property type="nucleotide sequence ID" value="NZ_WEHX01000182.1"/>
</dbReference>
<evidence type="ECO:0000313" key="4">
    <source>
        <dbReference type="EMBL" id="KAB7651114.1"/>
    </source>
</evidence>
<reference evidence="4 5" key="1">
    <citation type="submission" date="2019-10" db="EMBL/GenBank/DDBJ databases">
        <title>Genome diversity of Sutterella seckii.</title>
        <authorList>
            <person name="Chaplin A.V."/>
            <person name="Sokolova S.R."/>
            <person name="Mosin K.A."/>
            <person name="Ivanova E.L."/>
            <person name="Kochetkova T.O."/>
            <person name="Goltsov A.Y."/>
            <person name="Trofimov D.Y."/>
            <person name="Efimov B.A."/>
        </authorList>
    </citation>
    <scope>NUCLEOTIDE SEQUENCE [LARGE SCALE GENOMIC DNA]</scope>
    <source>
        <strain evidence="4 5">ASD393</strain>
    </source>
</reference>
<comment type="caution">
    <text evidence="4">The sequence shown here is derived from an EMBL/GenBank/DDBJ whole genome shotgun (WGS) entry which is preliminary data.</text>
</comment>